<dbReference type="GO" id="GO:0016787">
    <property type="term" value="F:hydrolase activity"/>
    <property type="evidence" value="ECO:0007669"/>
    <property type="project" value="UniProtKB-KW"/>
</dbReference>
<proteinExistence type="predicted"/>
<dbReference type="PANTHER" id="PTHR48081">
    <property type="entry name" value="AB HYDROLASE SUPERFAMILY PROTEIN C4A8.06C"/>
    <property type="match status" value="1"/>
</dbReference>
<dbReference type="RefSeq" id="WP_176967681.1">
    <property type="nucleotide sequence ID" value="NZ_FNNC01000002.1"/>
</dbReference>
<keyword evidence="4" id="KW-1185">Reference proteome</keyword>
<accession>A0A1H2TD53</accession>
<name>A0A1H2TD53_9BACI</name>
<dbReference type="Proteomes" id="UP000199488">
    <property type="component" value="Unassembled WGS sequence"/>
</dbReference>
<dbReference type="PANTHER" id="PTHR48081:SF8">
    <property type="entry name" value="ALPHA_BETA HYDROLASE FOLD-3 DOMAIN-CONTAINING PROTEIN-RELATED"/>
    <property type="match status" value="1"/>
</dbReference>
<protein>
    <submittedName>
        <fullName evidence="3">Acetyl esterase</fullName>
    </submittedName>
</protein>
<dbReference type="SUPFAM" id="SSF53474">
    <property type="entry name" value="alpha/beta-Hydrolases"/>
    <property type="match status" value="1"/>
</dbReference>
<dbReference type="InterPro" id="IPR029058">
    <property type="entry name" value="AB_hydrolase_fold"/>
</dbReference>
<dbReference type="EMBL" id="FNNC01000002">
    <property type="protein sequence ID" value="SDW41750.1"/>
    <property type="molecule type" value="Genomic_DNA"/>
</dbReference>
<evidence type="ECO:0000313" key="3">
    <source>
        <dbReference type="EMBL" id="SDW41750.1"/>
    </source>
</evidence>
<dbReference type="Pfam" id="PF07859">
    <property type="entry name" value="Abhydrolase_3"/>
    <property type="match status" value="1"/>
</dbReference>
<evidence type="ECO:0000313" key="4">
    <source>
        <dbReference type="Proteomes" id="UP000199488"/>
    </source>
</evidence>
<dbReference type="InterPro" id="IPR013094">
    <property type="entry name" value="AB_hydrolase_3"/>
</dbReference>
<gene>
    <name evidence="3" type="ORF">SAMN05421781_1345</name>
</gene>
<dbReference type="STRING" id="1122204.SAMN05421781_1345"/>
<evidence type="ECO:0000256" key="1">
    <source>
        <dbReference type="ARBA" id="ARBA00022801"/>
    </source>
</evidence>
<reference evidence="3 4" key="1">
    <citation type="submission" date="2016-10" db="EMBL/GenBank/DDBJ databases">
        <authorList>
            <person name="de Groot N.N."/>
        </authorList>
    </citation>
    <scope>NUCLEOTIDE SEQUENCE [LARGE SCALE GENOMIC DNA]</scope>
    <source>
        <strain evidence="3 4">DSM 23126</strain>
    </source>
</reference>
<organism evidence="3 4">
    <name type="scientific">Marinococcus luteus</name>
    <dbReference type="NCBI Taxonomy" id="1122204"/>
    <lineage>
        <taxon>Bacteria</taxon>
        <taxon>Bacillati</taxon>
        <taxon>Bacillota</taxon>
        <taxon>Bacilli</taxon>
        <taxon>Bacillales</taxon>
        <taxon>Bacillaceae</taxon>
        <taxon>Marinococcus</taxon>
    </lineage>
</organism>
<keyword evidence="1" id="KW-0378">Hydrolase</keyword>
<dbReference type="Gene3D" id="3.40.50.1820">
    <property type="entry name" value="alpha/beta hydrolase"/>
    <property type="match status" value="1"/>
</dbReference>
<dbReference type="AlphaFoldDB" id="A0A1H2TD53"/>
<evidence type="ECO:0000259" key="2">
    <source>
        <dbReference type="Pfam" id="PF07859"/>
    </source>
</evidence>
<dbReference type="InterPro" id="IPR050300">
    <property type="entry name" value="GDXG_lipolytic_enzyme"/>
</dbReference>
<feature type="domain" description="Alpha/beta hydrolase fold-3" evidence="2">
    <location>
        <begin position="69"/>
        <end position="272"/>
    </location>
</feature>
<sequence length="296" mass="32592">MAKWKTSTQAAMLRSFQKRVSQQSQSYITPPAADSVSTFSYLVETTPGVTPVHIYYPIADVSKKLPVYINMHGGGFVMGSADEDAGWCRYIAAEVSCVVVNIDYHLAPKTRFPATVLEVFEIVEWLTAHAGRLSLQMDNYVLGGHSAGGNFAATASMMLRDTGHTLPKLQILDYPVLDLQTDPYEKPAYSTAIPPSIAQIFNDSYLQTPQDARHPYVSPLYAEHLEGLPPALVITAEYDSLAREAAQYVNRLEKAGVAVQHYPFSATSHGFTHMGNEETALEAWATIIHALKRALK</sequence>